<dbReference type="PRINTS" id="PR00404">
    <property type="entry name" value="MADSDOMAIN"/>
</dbReference>
<keyword evidence="2" id="KW-0805">Transcription regulation</keyword>
<proteinExistence type="predicted"/>
<dbReference type="GO" id="GO:0005634">
    <property type="term" value="C:nucleus"/>
    <property type="evidence" value="ECO:0007669"/>
    <property type="project" value="UniProtKB-SubCell"/>
</dbReference>
<dbReference type="SUPFAM" id="SSF55455">
    <property type="entry name" value="SRF-like"/>
    <property type="match status" value="1"/>
</dbReference>
<evidence type="ECO:0000313" key="8">
    <source>
        <dbReference type="Proteomes" id="UP001327560"/>
    </source>
</evidence>
<organism evidence="7 8">
    <name type="scientific">Canna indica</name>
    <name type="common">Indian-shot</name>
    <dbReference type="NCBI Taxonomy" id="4628"/>
    <lineage>
        <taxon>Eukaryota</taxon>
        <taxon>Viridiplantae</taxon>
        <taxon>Streptophyta</taxon>
        <taxon>Embryophyta</taxon>
        <taxon>Tracheophyta</taxon>
        <taxon>Spermatophyta</taxon>
        <taxon>Magnoliopsida</taxon>
        <taxon>Liliopsida</taxon>
        <taxon>Zingiberales</taxon>
        <taxon>Cannaceae</taxon>
        <taxon>Canna</taxon>
    </lineage>
</organism>
<dbReference type="Proteomes" id="UP001327560">
    <property type="component" value="Chromosome 5"/>
</dbReference>
<keyword evidence="4" id="KW-0804">Transcription</keyword>
<keyword evidence="5" id="KW-0539">Nucleus</keyword>
<dbReference type="AlphaFoldDB" id="A0AAQ3KJA2"/>
<evidence type="ECO:0000256" key="1">
    <source>
        <dbReference type="ARBA" id="ARBA00004123"/>
    </source>
</evidence>
<evidence type="ECO:0000313" key="7">
    <source>
        <dbReference type="EMBL" id="WOL08857.1"/>
    </source>
</evidence>
<dbReference type="Pfam" id="PF00319">
    <property type="entry name" value="SRF-TF"/>
    <property type="match status" value="1"/>
</dbReference>
<evidence type="ECO:0000256" key="5">
    <source>
        <dbReference type="ARBA" id="ARBA00023242"/>
    </source>
</evidence>
<evidence type="ECO:0000256" key="4">
    <source>
        <dbReference type="ARBA" id="ARBA00023163"/>
    </source>
</evidence>
<dbReference type="GO" id="GO:0046983">
    <property type="term" value="F:protein dimerization activity"/>
    <property type="evidence" value="ECO:0007669"/>
    <property type="project" value="InterPro"/>
</dbReference>
<dbReference type="EMBL" id="CP136894">
    <property type="protein sequence ID" value="WOL08857.1"/>
    <property type="molecule type" value="Genomic_DNA"/>
</dbReference>
<keyword evidence="8" id="KW-1185">Reference proteome</keyword>
<keyword evidence="3" id="KW-0238">DNA-binding</keyword>
<sequence length="261" mass="30055">MPKKKVDLAYIAKDSTRRSSYKKRKKGLTKKVSELATLCNVSACMILYGPQEGQLEVWPSEAEAARVVARLRRMSPVEQCRSMMNQEDYLRQRAAKLHDQLRRQQRDNRELEASLLMHELLAGGGRSLLDVGIEDARSLALMADAKLKEVRERTRCKRAELATTKEEETKNNPLQVVVKEEGKDRLQVAMEPVTVKEEVNNPWQTAVECPQRQNWLEDVKNPNENNGVLFAGTVEEVMSMSYDEYKYNYSGWLENNYFPIN</sequence>
<comment type="subcellular location">
    <subcellularLocation>
        <location evidence="1">Nucleus</location>
    </subcellularLocation>
</comment>
<protein>
    <submittedName>
        <fullName evidence="7">Agamous-like MADS-box protein</fullName>
    </submittedName>
</protein>
<dbReference type="InterPro" id="IPR050142">
    <property type="entry name" value="MADS-box/MEF2_TF"/>
</dbReference>
<evidence type="ECO:0000256" key="2">
    <source>
        <dbReference type="ARBA" id="ARBA00023015"/>
    </source>
</evidence>
<evidence type="ECO:0000256" key="3">
    <source>
        <dbReference type="ARBA" id="ARBA00023125"/>
    </source>
</evidence>
<evidence type="ECO:0000259" key="6">
    <source>
        <dbReference type="PROSITE" id="PS50066"/>
    </source>
</evidence>
<dbReference type="GO" id="GO:0003677">
    <property type="term" value="F:DNA binding"/>
    <property type="evidence" value="ECO:0007669"/>
    <property type="project" value="UniProtKB-KW"/>
</dbReference>
<dbReference type="InterPro" id="IPR002100">
    <property type="entry name" value="TF_MADSbox"/>
</dbReference>
<gene>
    <name evidence="7" type="ORF">Cni_G17610</name>
</gene>
<feature type="domain" description="MADS-box" evidence="6">
    <location>
        <begin position="1"/>
        <end position="49"/>
    </location>
</feature>
<name>A0AAQ3KJA2_9LILI</name>
<dbReference type="PROSITE" id="PS50066">
    <property type="entry name" value="MADS_BOX_2"/>
    <property type="match status" value="1"/>
</dbReference>
<dbReference type="SMART" id="SM00432">
    <property type="entry name" value="MADS"/>
    <property type="match status" value="1"/>
</dbReference>
<accession>A0AAQ3KJA2</accession>
<dbReference type="PANTHER" id="PTHR48019">
    <property type="entry name" value="SERUM RESPONSE FACTOR HOMOLOG"/>
    <property type="match status" value="1"/>
</dbReference>
<dbReference type="InterPro" id="IPR036879">
    <property type="entry name" value="TF_MADSbox_sf"/>
</dbReference>
<reference evidence="7 8" key="1">
    <citation type="submission" date="2023-10" db="EMBL/GenBank/DDBJ databases">
        <title>Chromosome-scale genome assembly provides insights into flower coloration mechanisms of Canna indica.</title>
        <authorList>
            <person name="Li C."/>
        </authorList>
    </citation>
    <scope>NUCLEOTIDE SEQUENCE [LARGE SCALE GENOMIC DNA]</scope>
    <source>
        <tissue evidence="7">Flower</tissue>
    </source>
</reference>
<dbReference type="Gene3D" id="3.40.1810.10">
    <property type="entry name" value="Transcription factor, MADS-box"/>
    <property type="match status" value="1"/>
</dbReference>